<dbReference type="Pfam" id="PF00248">
    <property type="entry name" value="Aldo_ket_red"/>
    <property type="match status" value="1"/>
</dbReference>
<organism evidence="3 4">
    <name type="scientific">Periconia macrospinosa</name>
    <dbReference type="NCBI Taxonomy" id="97972"/>
    <lineage>
        <taxon>Eukaryota</taxon>
        <taxon>Fungi</taxon>
        <taxon>Dikarya</taxon>
        <taxon>Ascomycota</taxon>
        <taxon>Pezizomycotina</taxon>
        <taxon>Dothideomycetes</taxon>
        <taxon>Pleosporomycetidae</taxon>
        <taxon>Pleosporales</taxon>
        <taxon>Massarineae</taxon>
        <taxon>Periconiaceae</taxon>
        <taxon>Periconia</taxon>
    </lineage>
</organism>
<dbReference type="Proteomes" id="UP000244855">
    <property type="component" value="Unassembled WGS sequence"/>
</dbReference>
<dbReference type="PANTHER" id="PTHR43364:SF4">
    <property type="entry name" value="NAD(P)-LINKED OXIDOREDUCTASE SUPERFAMILY PROTEIN"/>
    <property type="match status" value="1"/>
</dbReference>
<name>A0A2V1DUI6_9PLEO</name>
<dbReference type="InterPro" id="IPR036812">
    <property type="entry name" value="NAD(P)_OxRdtase_dom_sf"/>
</dbReference>
<evidence type="ECO:0000313" key="4">
    <source>
        <dbReference type="Proteomes" id="UP000244855"/>
    </source>
</evidence>
<dbReference type="OrthoDB" id="48988at2759"/>
<gene>
    <name evidence="3" type="ORF">DM02DRAFT_704689</name>
</gene>
<feature type="domain" description="NADP-dependent oxidoreductase" evidence="2">
    <location>
        <begin position="5"/>
        <end position="308"/>
    </location>
</feature>
<evidence type="ECO:0000313" key="3">
    <source>
        <dbReference type="EMBL" id="PVI01612.1"/>
    </source>
</evidence>
<dbReference type="STRING" id="97972.A0A2V1DUI6"/>
<proteinExistence type="predicted"/>
<keyword evidence="4" id="KW-1185">Reference proteome</keyword>
<dbReference type="Gene3D" id="3.20.20.100">
    <property type="entry name" value="NADP-dependent oxidoreductase domain"/>
    <property type="match status" value="1"/>
</dbReference>
<dbReference type="SUPFAM" id="SSF51430">
    <property type="entry name" value="NAD(P)-linked oxidoreductase"/>
    <property type="match status" value="1"/>
</dbReference>
<dbReference type="AlphaFoldDB" id="A0A2V1DUI6"/>
<reference evidence="3 4" key="1">
    <citation type="journal article" date="2018" name="Sci. Rep.">
        <title>Comparative genomics provides insights into the lifestyle and reveals functional heterogeneity of dark septate endophytic fungi.</title>
        <authorList>
            <person name="Knapp D.G."/>
            <person name="Nemeth J.B."/>
            <person name="Barry K."/>
            <person name="Hainaut M."/>
            <person name="Henrissat B."/>
            <person name="Johnson J."/>
            <person name="Kuo A."/>
            <person name="Lim J.H.P."/>
            <person name="Lipzen A."/>
            <person name="Nolan M."/>
            <person name="Ohm R.A."/>
            <person name="Tamas L."/>
            <person name="Grigoriev I.V."/>
            <person name="Spatafora J.W."/>
            <person name="Nagy L.G."/>
            <person name="Kovacs G.M."/>
        </authorList>
    </citation>
    <scope>NUCLEOTIDE SEQUENCE [LARGE SCALE GENOMIC DNA]</scope>
    <source>
        <strain evidence="3 4">DSE2036</strain>
    </source>
</reference>
<dbReference type="InterPro" id="IPR023210">
    <property type="entry name" value="NADP_OxRdtase_dom"/>
</dbReference>
<keyword evidence="1" id="KW-0560">Oxidoreductase</keyword>
<dbReference type="GO" id="GO:0016491">
    <property type="term" value="F:oxidoreductase activity"/>
    <property type="evidence" value="ECO:0007669"/>
    <property type="project" value="UniProtKB-KW"/>
</dbReference>
<sequence length="323" mass="35239">MPIDLVIGAGHWGQGGQNDETQLIAAIRKYKSVIKTVDTAALYPFAAPGSSEKVVGDAGFGNDGYLVNTKALFYPQGGCYTPDGVQSSVARSLESLNMANVHVLYAHAPDQKTPISEQAAAFNDAFRKGHCKSVGVANLDAEMLQEWISAAQANGYVKPTIYQGHYNLLCRAHEETIFPLIRQNGMKYMAYSPIAGGFLSGIPTFSSSSELAGTRFEATDNNVKHGPFYRFWYNKESMHTAVRTLKTNADRHGLSLPTIAIRWLLHHSALQDGDGIIIGPETVDELDECIQAYNAGPLPDDLVMVIESLQGFLKEDAKTIVHF</sequence>
<dbReference type="PANTHER" id="PTHR43364">
    <property type="entry name" value="NADH-SPECIFIC METHYLGLYOXAL REDUCTASE-RELATED"/>
    <property type="match status" value="1"/>
</dbReference>
<evidence type="ECO:0000259" key="2">
    <source>
        <dbReference type="Pfam" id="PF00248"/>
    </source>
</evidence>
<protein>
    <submittedName>
        <fullName evidence="3">Aldo/keto reductase</fullName>
    </submittedName>
</protein>
<accession>A0A2V1DUI6</accession>
<dbReference type="InterPro" id="IPR050523">
    <property type="entry name" value="AKR_Detox_Biosynth"/>
</dbReference>
<dbReference type="EMBL" id="KZ805355">
    <property type="protein sequence ID" value="PVI01612.1"/>
    <property type="molecule type" value="Genomic_DNA"/>
</dbReference>
<evidence type="ECO:0000256" key="1">
    <source>
        <dbReference type="ARBA" id="ARBA00023002"/>
    </source>
</evidence>